<organism evidence="2 3">
    <name type="scientific">Drechslerella dactyloides</name>
    <name type="common">Nematode-trapping fungus</name>
    <name type="synonym">Arthrobotrys dactyloides</name>
    <dbReference type="NCBI Taxonomy" id="74499"/>
    <lineage>
        <taxon>Eukaryota</taxon>
        <taxon>Fungi</taxon>
        <taxon>Dikarya</taxon>
        <taxon>Ascomycota</taxon>
        <taxon>Pezizomycotina</taxon>
        <taxon>Orbiliomycetes</taxon>
        <taxon>Orbiliales</taxon>
        <taxon>Orbiliaceae</taxon>
        <taxon>Drechslerella</taxon>
    </lineage>
</organism>
<sequence length="190" mass="20484">MVAFSPLAFITAVAALASTAFAAPTRTSNQMTPRQNGPVGATHSIVVGRAGQLVFDPENVVAEIGDTIEWHFTPRNHSVVQSNFANPCVPAGPNAFFSGFVPTMSGQNGQVFQIKIYDKNPIWYYCSQTNGNHCQMGMAGVINQNFDSNDFTLRKYKENAGRTSVSQSPPAIYGGLLIPNPNPLSGFKKN</sequence>
<dbReference type="InterPro" id="IPR052953">
    <property type="entry name" value="Ser-rich/MCO-related"/>
</dbReference>
<dbReference type="EMBL" id="JAQGDS010000014">
    <property type="protein sequence ID" value="KAJ6256182.1"/>
    <property type="molecule type" value="Genomic_DNA"/>
</dbReference>
<dbReference type="PANTHER" id="PTHR34883:SF15">
    <property type="entry name" value="EXTRACELLULAR SERINE-RICH PROTEIN"/>
    <property type="match status" value="1"/>
</dbReference>
<feature type="chain" id="PRO_5042205802" description="Extracellular serine-rich protein" evidence="1">
    <location>
        <begin position="23"/>
        <end position="190"/>
    </location>
</feature>
<keyword evidence="1" id="KW-0732">Signal</keyword>
<proteinExistence type="predicted"/>
<dbReference type="InterPro" id="IPR008972">
    <property type="entry name" value="Cupredoxin"/>
</dbReference>
<feature type="signal peptide" evidence="1">
    <location>
        <begin position="1"/>
        <end position="22"/>
    </location>
</feature>
<reference evidence="2" key="1">
    <citation type="submission" date="2023-01" db="EMBL/GenBank/DDBJ databases">
        <title>The chitinases involved in constricting ring structure development in the nematode-trapping fungus Drechslerella dactyloides.</title>
        <authorList>
            <person name="Wang R."/>
            <person name="Zhang L."/>
            <person name="Tang P."/>
            <person name="Li S."/>
            <person name="Liang L."/>
        </authorList>
    </citation>
    <scope>NUCLEOTIDE SEQUENCE</scope>
    <source>
        <strain evidence="2">YMF1.00031</strain>
    </source>
</reference>
<dbReference type="Gene3D" id="2.60.40.420">
    <property type="entry name" value="Cupredoxins - blue copper proteins"/>
    <property type="match status" value="1"/>
</dbReference>
<evidence type="ECO:0000256" key="1">
    <source>
        <dbReference type="SAM" id="SignalP"/>
    </source>
</evidence>
<keyword evidence="3" id="KW-1185">Reference proteome</keyword>
<dbReference type="PANTHER" id="PTHR34883">
    <property type="entry name" value="SERINE-RICH PROTEIN, PUTATIVE-RELATED-RELATED"/>
    <property type="match status" value="1"/>
</dbReference>
<dbReference type="Proteomes" id="UP001221413">
    <property type="component" value="Unassembled WGS sequence"/>
</dbReference>
<name>A0AAD6ITL0_DREDA</name>
<gene>
    <name evidence="2" type="ORF">Dda_9017</name>
</gene>
<dbReference type="SUPFAM" id="SSF49503">
    <property type="entry name" value="Cupredoxins"/>
    <property type="match status" value="1"/>
</dbReference>
<evidence type="ECO:0000313" key="3">
    <source>
        <dbReference type="Proteomes" id="UP001221413"/>
    </source>
</evidence>
<evidence type="ECO:0008006" key="4">
    <source>
        <dbReference type="Google" id="ProtNLM"/>
    </source>
</evidence>
<accession>A0AAD6ITL0</accession>
<dbReference type="AlphaFoldDB" id="A0AAD6ITL0"/>
<dbReference type="CDD" id="cd00920">
    <property type="entry name" value="Cupredoxin"/>
    <property type="match status" value="1"/>
</dbReference>
<protein>
    <recommendedName>
        <fullName evidence="4">Extracellular serine-rich protein</fullName>
    </recommendedName>
</protein>
<evidence type="ECO:0000313" key="2">
    <source>
        <dbReference type="EMBL" id="KAJ6256182.1"/>
    </source>
</evidence>
<comment type="caution">
    <text evidence="2">The sequence shown here is derived from an EMBL/GenBank/DDBJ whole genome shotgun (WGS) entry which is preliminary data.</text>
</comment>